<keyword evidence="5 8" id="KW-0378">Hydrolase</keyword>
<dbReference type="RefSeq" id="WP_094944061.1">
    <property type="nucleotide sequence ID" value="NZ_NOKQ01000276.1"/>
</dbReference>
<reference evidence="10 11" key="1">
    <citation type="submission" date="2017-07" db="EMBL/GenBank/DDBJ databases">
        <title>Tetzosporium hominis gen.nov. sp.nov.</title>
        <authorList>
            <person name="Tetz G."/>
            <person name="Tetz V."/>
        </authorList>
    </citation>
    <scope>NUCLEOTIDE SEQUENCE [LARGE SCALE GENOMIC DNA]</scope>
    <source>
        <strain evidence="10 11">VT-49</strain>
    </source>
</reference>
<comment type="pathway">
    <text evidence="1 8">Amino-acid biosynthesis; L-histidine biosynthesis; L-histidine from 5-phospho-alpha-D-ribose 1-diphosphate: step 8/9.</text>
</comment>
<dbReference type="SUPFAM" id="SSF89550">
    <property type="entry name" value="PHP domain-like"/>
    <property type="match status" value="1"/>
</dbReference>
<evidence type="ECO:0000256" key="7">
    <source>
        <dbReference type="ARBA" id="ARBA00049158"/>
    </source>
</evidence>
<proteinExistence type="inferred from homology"/>
<evidence type="ECO:0000256" key="4">
    <source>
        <dbReference type="ARBA" id="ARBA00022605"/>
    </source>
</evidence>
<dbReference type="EMBL" id="NOKQ01000276">
    <property type="protein sequence ID" value="OZS77204.1"/>
    <property type="molecule type" value="Genomic_DNA"/>
</dbReference>
<dbReference type="PANTHER" id="PTHR21039">
    <property type="entry name" value="HISTIDINOL PHOSPHATASE-RELATED"/>
    <property type="match status" value="1"/>
</dbReference>
<evidence type="ECO:0000313" key="10">
    <source>
        <dbReference type="EMBL" id="OZS77204.1"/>
    </source>
</evidence>
<feature type="domain" description="PHP" evidence="9">
    <location>
        <begin position="4"/>
        <end position="215"/>
    </location>
</feature>
<evidence type="ECO:0000256" key="8">
    <source>
        <dbReference type="RuleBase" id="RU366003"/>
    </source>
</evidence>
<dbReference type="Pfam" id="PF02811">
    <property type="entry name" value="PHP"/>
    <property type="match status" value="1"/>
</dbReference>
<dbReference type="AlphaFoldDB" id="A0A264W0W4"/>
<name>A0A264W0W4_9BACL</name>
<keyword evidence="4 8" id="KW-0028">Amino-acid biosynthesis</keyword>
<evidence type="ECO:0000259" key="9">
    <source>
        <dbReference type="Pfam" id="PF02811"/>
    </source>
</evidence>
<dbReference type="InterPro" id="IPR016195">
    <property type="entry name" value="Pol/histidinol_Pase-like"/>
</dbReference>
<keyword evidence="6 8" id="KW-0368">Histidine biosynthesis</keyword>
<dbReference type="EC" id="3.1.3.15" evidence="3 8"/>
<dbReference type="NCBIfam" id="TIGR01856">
    <property type="entry name" value="hisJ_fam"/>
    <property type="match status" value="1"/>
</dbReference>
<dbReference type="GO" id="GO:0005737">
    <property type="term" value="C:cytoplasm"/>
    <property type="evidence" value="ECO:0007669"/>
    <property type="project" value="TreeGrafter"/>
</dbReference>
<dbReference type="InterPro" id="IPR004013">
    <property type="entry name" value="PHP_dom"/>
</dbReference>
<dbReference type="CDD" id="cd12110">
    <property type="entry name" value="PHP_HisPPase_Hisj_like"/>
    <property type="match status" value="1"/>
</dbReference>
<evidence type="ECO:0000256" key="2">
    <source>
        <dbReference type="ARBA" id="ARBA00009152"/>
    </source>
</evidence>
<dbReference type="Proteomes" id="UP000217065">
    <property type="component" value="Unassembled WGS sequence"/>
</dbReference>
<evidence type="ECO:0000313" key="11">
    <source>
        <dbReference type="Proteomes" id="UP000217065"/>
    </source>
</evidence>
<comment type="similarity">
    <text evidence="2 8">Belongs to the PHP hydrolase family. HisK subfamily.</text>
</comment>
<protein>
    <recommendedName>
        <fullName evidence="3 8">Histidinol-phosphatase</fullName>
        <shortName evidence="8">HolPase</shortName>
        <ecNumber evidence="3 8">3.1.3.15</ecNumber>
    </recommendedName>
</protein>
<dbReference type="GO" id="GO:0000105">
    <property type="term" value="P:L-histidine biosynthetic process"/>
    <property type="evidence" value="ECO:0007669"/>
    <property type="project" value="UniProtKB-UniRule"/>
</dbReference>
<dbReference type="Gene3D" id="3.20.20.140">
    <property type="entry name" value="Metal-dependent hydrolases"/>
    <property type="match status" value="1"/>
</dbReference>
<dbReference type="GO" id="GO:0004401">
    <property type="term" value="F:histidinol-phosphatase activity"/>
    <property type="evidence" value="ECO:0007669"/>
    <property type="project" value="UniProtKB-UniRule"/>
</dbReference>
<keyword evidence="11" id="KW-1185">Reference proteome</keyword>
<evidence type="ECO:0000256" key="3">
    <source>
        <dbReference type="ARBA" id="ARBA00013085"/>
    </source>
</evidence>
<dbReference type="UniPathway" id="UPA00031">
    <property type="reaction ID" value="UER00013"/>
</dbReference>
<evidence type="ECO:0000256" key="6">
    <source>
        <dbReference type="ARBA" id="ARBA00023102"/>
    </source>
</evidence>
<accession>A0A264W0W4</accession>
<dbReference type="PANTHER" id="PTHR21039:SF0">
    <property type="entry name" value="HISTIDINOL-PHOSPHATASE"/>
    <property type="match status" value="1"/>
</dbReference>
<gene>
    <name evidence="10" type="ORF">CF394_12580</name>
</gene>
<comment type="catalytic activity">
    <reaction evidence="7 8">
        <text>L-histidinol phosphate + H2O = L-histidinol + phosphate</text>
        <dbReference type="Rhea" id="RHEA:14465"/>
        <dbReference type="ChEBI" id="CHEBI:15377"/>
        <dbReference type="ChEBI" id="CHEBI:43474"/>
        <dbReference type="ChEBI" id="CHEBI:57699"/>
        <dbReference type="ChEBI" id="CHEBI:57980"/>
        <dbReference type="EC" id="3.1.3.15"/>
    </reaction>
</comment>
<comment type="caution">
    <text evidence="10">The sequence shown here is derived from an EMBL/GenBank/DDBJ whole genome shotgun (WGS) entry which is preliminary data.</text>
</comment>
<organism evidence="10 11">
    <name type="scientific">Tetzosporium hominis</name>
    <dbReference type="NCBI Taxonomy" id="2020506"/>
    <lineage>
        <taxon>Bacteria</taxon>
        <taxon>Bacillati</taxon>
        <taxon>Bacillota</taxon>
        <taxon>Bacilli</taxon>
        <taxon>Bacillales</taxon>
        <taxon>Caryophanaceae</taxon>
        <taxon>Tetzosporium</taxon>
    </lineage>
</organism>
<dbReference type="InterPro" id="IPR010140">
    <property type="entry name" value="Histidinol_P_phosphatase_HisJ"/>
</dbReference>
<evidence type="ECO:0000256" key="5">
    <source>
        <dbReference type="ARBA" id="ARBA00022801"/>
    </source>
</evidence>
<dbReference type="NCBIfam" id="NF005996">
    <property type="entry name" value="PRK08123.1"/>
    <property type="match status" value="1"/>
</dbReference>
<sequence length="267" mass="30151">MKRDAHIHTPFCPHGSSDPLKEYVERAIALGIKEMTFTEHAPLPSSFVDTTPTQDSGMTPATLEAYLIAVKSIKQEYAKDIQLQVGLEVDFIEGFEEETTQFLDHYGPELDDSILSVHFLKLPNDRYVCIDYSKELYLETIQQLGSSEQLYSLYYSTVLKSVTSSLGNWKPKRIGHFSLVRKFQHTLTSLPNDQHHLLQILDAIQTAGLEVDLNSAGLAKPFCLEPYPPLEIARLAKTRGIPLVFGSDAHTVGDLHQFSEYFTEFEK</sequence>
<evidence type="ECO:0000256" key="1">
    <source>
        <dbReference type="ARBA" id="ARBA00004970"/>
    </source>
</evidence>
<dbReference type="OrthoDB" id="9775255at2"/>